<evidence type="ECO:0008006" key="4">
    <source>
        <dbReference type="Google" id="ProtNLM"/>
    </source>
</evidence>
<dbReference type="SUPFAM" id="SSF48726">
    <property type="entry name" value="Immunoglobulin"/>
    <property type="match status" value="1"/>
</dbReference>
<keyword evidence="3" id="KW-1185">Reference proteome</keyword>
<gene>
    <name evidence="2" type="ORF">METEAL_31370</name>
</gene>
<evidence type="ECO:0000256" key="1">
    <source>
        <dbReference type="SAM" id="MobiDB-lite"/>
    </source>
</evidence>
<protein>
    <recommendedName>
        <fullName evidence="4">BIG2 domain-containing protein</fullName>
    </recommendedName>
</protein>
<dbReference type="InterPro" id="IPR036179">
    <property type="entry name" value="Ig-like_dom_sf"/>
</dbReference>
<evidence type="ECO:0000313" key="2">
    <source>
        <dbReference type="EMBL" id="BDU73963.1"/>
    </source>
</evidence>
<name>A0AA48H0U6_9BACT</name>
<dbReference type="RefSeq" id="WP_316412636.1">
    <property type="nucleotide sequence ID" value="NZ_AP027080.1"/>
</dbReference>
<feature type="compositionally biased region" description="Low complexity" evidence="1">
    <location>
        <begin position="161"/>
        <end position="175"/>
    </location>
</feature>
<accession>A0AA48H0U6</accession>
<dbReference type="AlphaFoldDB" id="A0AA48H0U6"/>
<evidence type="ECO:0000313" key="3">
    <source>
        <dbReference type="Proteomes" id="UP001238179"/>
    </source>
</evidence>
<proteinExistence type="predicted"/>
<sequence>MLFAAVALMAACGGGRDPRQLVVEPEAPAVLVGETLALTARAPGDGAADAEWEVQEPYGGGLLHSQGSRVTYVPPEAAGTYHLVLRTPGHKQTVEVQVLPSPALEPLSPRIAPGSSVTFRVRMRGLPRDTAVWTVAEAEGGEITADGRYTAPRRPGVYHVTATSTSDPSASARATVTVGAD</sequence>
<feature type="region of interest" description="Disordered" evidence="1">
    <location>
        <begin position="161"/>
        <end position="181"/>
    </location>
</feature>
<dbReference type="Proteomes" id="UP001238179">
    <property type="component" value="Chromosome"/>
</dbReference>
<dbReference type="KEGG" id="msil:METEAL_31370"/>
<organism evidence="2 3">
    <name type="scientific">Mesoterricola silvestris</name>
    <dbReference type="NCBI Taxonomy" id="2927979"/>
    <lineage>
        <taxon>Bacteria</taxon>
        <taxon>Pseudomonadati</taxon>
        <taxon>Acidobacteriota</taxon>
        <taxon>Holophagae</taxon>
        <taxon>Holophagales</taxon>
        <taxon>Holophagaceae</taxon>
        <taxon>Mesoterricola</taxon>
    </lineage>
</organism>
<reference evidence="3" key="1">
    <citation type="journal article" date="2023" name="Int. J. Syst. Evol. Microbiol.">
        <title>Mesoterricola silvestris gen. nov., sp. nov., Mesoterricola sediminis sp. nov., Geothrix oryzae sp. nov., Geothrix edaphica sp. nov., Geothrix rubra sp. nov., and Geothrix limicola sp. nov., six novel members of Acidobacteriota isolated from soils.</title>
        <authorList>
            <person name="Itoh H."/>
            <person name="Sugisawa Y."/>
            <person name="Mise K."/>
            <person name="Xu Z."/>
            <person name="Kuniyasu M."/>
            <person name="Ushijima N."/>
            <person name="Kawano K."/>
            <person name="Kobayashi E."/>
            <person name="Shiratori Y."/>
            <person name="Masuda Y."/>
            <person name="Senoo K."/>
        </authorList>
    </citation>
    <scope>NUCLEOTIDE SEQUENCE [LARGE SCALE GENOMIC DNA]</scope>
    <source>
        <strain evidence="3">W79</strain>
    </source>
</reference>
<dbReference type="EMBL" id="AP027080">
    <property type="protein sequence ID" value="BDU73963.1"/>
    <property type="molecule type" value="Genomic_DNA"/>
</dbReference>